<keyword evidence="15" id="KW-1185">Reference proteome</keyword>
<feature type="region of interest" description="Disordered" evidence="12">
    <location>
        <begin position="358"/>
        <end position="391"/>
    </location>
</feature>
<evidence type="ECO:0000256" key="10">
    <source>
        <dbReference type="ARBA" id="ARBA00023273"/>
    </source>
</evidence>
<dbReference type="GO" id="GO:0030175">
    <property type="term" value="C:filopodium"/>
    <property type="evidence" value="ECO:0007669"/>
    <property type="project" value="UniProtKB-SubCell"/>
</dbReference>
<keyword evidence="9" id="KW-0206">Cytoskeleton</keyword>
<protein>
    <submittedName>
        <fullName evidence="16">Abl interactor 2 isoform X29</fullName>
    </submittedName>
</protein>
<dbReference type="SUPFAM" id="SSF50044">
    <property type="entry name" value="SH3-domain"/>
    <property type="match status" value="1"/>
</dbReference>
<keyword evidence="10" id="KW-0966">Cell projection</keyword>
<proteinExistence type="inferred from homology"/>
<evidence type="ECO:0000256" key="11">
    <source>
        <dbReference type="PROSITE-ProRule" id="PRU00192"/>
    </source>
</evidence>
<gene>
    <name evidence="16" type="primary">ABI2</name>
</gene>
<evidence type="ECO:0000256" key="3">
    <source>
        <dbReference type="ARBA" id="ARBA00004510"/>
    </source>
</evidence>
<dbReference type="Proteomes" id="UP000515165">
    <property type="component" value="Chromosome 3"/>
</dbReference>
<feature type="compositionally biased region" description="Pro residues" evidence="12">
    <location>
        <begin position="168"/>
        <end position="179"/>
    </location>
</feature>
<dbReference type="GO" id="GO:0005856">
    <property type="term" value="C:cytoskeleton"/>
    <property type="evidence" value="ECO:0007669"/>
    <property type="project" value="UniProtKB-SubCell"/>
</dbReference>
<feature type="domain" description="SH3" evidence="13">
    <location>
        <begin position="412"/>
        <end position="472"/>
    </location>
</feature>
<dbReference type="PROSITE" id="PS50002">
    <property type="entry name" value="SH3"/>
    <property type="match status" value="1"/>
</dbReference>
<comment type="similarity">
    <text evidence="4">Belongs to the ABI family.</text>
</comment>
<dbReference type="Gene3D" id="2.30.30.40">
    <property type="entry name" value="SH3 Domains"/>
    <property type="match status" value="1"/>
</dbReference>
<organism evidence="15 16">
    <name type="scientific">Zalophus californianus</name>
    <name type="common">California sealion</name>
    <dbReference type="NCBI Taxonomy" id="9704"/>
    <lineage>
        <taxon>Eukaryota</taxon>
        <taxon>Metazoa</taxon>
        <taxon>Chordata</taxon>
        <taxon>Craniata</taxon>
        <taxon>Vertebrata</taxon>
        <taxon>Euteleostomi</taxon>
        <taxon>Mammalia</taxon>
        <taxon>Eutheria</taxon>
        <taxon>Laurasiatheria</taxon>
        <taxon>Carnivora</taxon>
        <taxon>Caniformia</taxon>
        <taxon>Pinnipedia</taxon>
        <taxon>Otariidae</taxon>
        <taxon>Zalophus</taxon>
    </lineage>
</organism>
<name>A0A6P9FAW8_ZALCA</name>
<dbReference type="InterPro" id="IPR036028">
    <property type="entry name" value="SH3-like_dom_sf"/>
</dbReference>
<evidence type="ECO:0000256" key="12">
    <source>
        <dbReference type="SAM" id="MobiDB-lite"/>
    </source>
</evidence>
<dbReference type="FunFam" id="2.30.30.40:FF:000002">
    <property type="entry name" value="abl interactor 1 isoform X1"/>
    <property type="match status" value="1"/>
</dbReference>
<keyword evidence="7" id="KW-0597">Phosphoprotein</keyword>
<dbReference type="RefSeq" id="XP_035582526.1">
    <property type="nucleotide sequence ID" value="XM_035726633.1"/>
</dbReference>
<comment type="subcellular location">
    <subcellularLocation>
        <location evidence="2">Cell projection</location>
        <location evidence="2">Filopodium</location>
    </subcellularLocation>
    <subcellularLocation>
        <location evidence="3">Cell projection</location>
        <location evidence="3">Lamellipodium</location>
    </subcellularLocation>
    <subcellularLocation>
        <location evidence="1">Cytoplasm</location>
        <location evidence="1">Cytoskeleton</location>
    </subcellularLocation>
</comment>
<evidence type="ECO:0000256" key="8">
    <source>
        <dbReference type="ARBA" id="ARBA00023054"/>
    </source>
</evidence>
<dbReference type="GO" id="GO:0035591">
    <property type="term" value="F:signaling adaptor activity"/>
    <property type="evidence" value="ECO:0007669"/>
    <property type="project" value="TreeGrafter"/>
</dbReference>
<dbReference type="PROSITE" id="PS50192">
    <property type="entry name" value="T_SNARE"/>
    <property type="match status" value="1"/>
</dbReference>
<dbReference type="GO" id="GO:0031209">
    <property type="term" value="C:SCAR complex"/>
    <property type="evidence" value="ECO:0007669"/>
    <property type="project" value="TreeGrafter"/>
</dbReference>
<evidence type="ECO:0000259" key="13">
    <source>
        <dbReference type="PROSITE" id="PS50002"/>
    </source>
</evidence>
<evidence type="ECO:0000313" key="16">
    <source>
        <dbReference type="RefSeq" id="XP_035582526.1"/>
    </source>
</evidence>
<dbReference type="SMART" id="SM00326">
    <property type="entry name" value="SH3"/>
    <property type="match status" value="1"/>
</dbReference>
<evidence type="ECO:0000259" key="14">
    <source>
        <dbReference type="PROSITE" id="PS50192"/>
    </source>
</evidence>
<keyword evidence="6" id="KW-0963">Cytoplasm</keyword>
<dbReference type="PANTHER" id="PTHR10460:SF26">
    <property type="entry name" value="ABL INTERACTOR 2"/>
    <property type="match status" value="1"/>
</dbReference>
<dbReference type="AlphaFoldDB" id="A0A6P9FAW8"/>
<dbReference type="CTD" id="10152"/>
<evidence type="ECO:0000313" key="15">
    <source>
        <dbReference type="Proteomes" id="UP000515165"/>
    </source>
</evidence>
<dbReference type="PANTHER" id="PTHR10460">
    <property type="entry name" value="ABL INTERACTOR FAMILY MEMBER"/>
    <property type="match status" value="1"/>
</dbReference>
<dbReference type="Gene3D" id="6.10.140.1620">
    <property type="match status" value="1"/>
</dbReference>
<reference evidence="16" key="1">
    <citation type="submission" date="2025-08" db="UniProtKB">
        <authorList>
            <consortium name="RefSeq"/>
        </authorList>
    </citation>
    <scope>IDENTIFICATION</scope>
    <source>
        <tissue evidence="16">Blood</tissue>
    </source>
</reference>
<evidence type="ECO:0000256" key="5">
    <source>
        <dbReference type="ARBA" id="ARBA00022443"/>
    </source>
</evidence>
<evidence type="ECO:0000256" key="4">
    <source>
        <dbReference type="ARBA" id="ARBA00010020"/>
    </source>
</evidence>
<feature type="compositionally biased region" description="Polar residues" evidence="12">
    <location>
        <begin position="211"/>
        <end position="235"/>
    </location>
</feature>
<dbReference type="GO" id="GO:0001764">
    <property type="term" value="P:neuron migration"/>
    <property type="evidence" value="ECO:0007669"/>
    <property type="project" value="TreeGrafter"/>
</dbReference>
<evidence type="ECO:0000256" key="1">
    <source>
        <dbReference type="ARBA" id="ARBA00004245"/>
    </source>
</evidence>
<dbReference type="InterPro" id="IPR001452">
    <property type="entry name" value="SH3_domain"/>
</dbReference>
<evidence type="ECO:0000256" key="7">
    <source>
        <dbReference type="ARBA" id="ARBA00022553"/>
    </source>
</evidence>
<feature type="domain" description="T-SNARE coiled-coil homology" evidence="14">
    <location>
        <begin position="45"/>
        <end position="107"/>
    </location>
</feature>
<accession>A0A6P9FAW8</accession>
<dbReference type="Pfam" id="PF07815">
    <property type="entry name" value="Abi_HHR"/>
    <property type="match status" value="1"/>
</dbReference>
<dbReference type="InterPro" id="IPR028457">
    <property type="entry name" value="ABI"/>
</dbReference>
<dbReference type="GO" id="GO:0017124">
    <property type="term" value="F:SH3 domain binding"/>
    <property type="evidence" value="ECO:0007669"/>
    <property type="project" value="TreeGrafter"/>
</dbReference>
<feature type="region of interest" description="Disordered" evidence="12">
    <location>
        <begin position="159"/>
        <end position="273"/>
    </location>
</feature>
<dbReference type="InterPro" id="IPR000727">
    <property type="entry name" value="T_SNARE_dom"/>
</dbReference>
<sequence>MAELQMLLEEEIPGGRRALFDSYTNLERVADYCENNYIQSADKQRALEETKAYTTQSLASVAYLINTLANNVLQMLDIQASQLRRMESSINHISQTVDIHKEKVARREIGILTTNKNTSRTHKIIAPANLERPVRYIRKPIDYTILDDIGHGVKVSTQNMKMGGLPRTTPPTQKPPSPPMSGKGTLGRHSPYRTLEPVRPPVVPNDYVPSPTRNMAPSQQSPVRTASVNQRNRTYSSGSSGGSHPSSRSSSRENSGSGSVGVPIAVPTPSPPSVFPGHPVQFYSMNRPASRHTPPTIGGSLPYRRPPSITSQTGLQNQMNGGPFYSQNPVSLAPPPPSILQVTPQLPLMGFVARVQENISDTPPPPPPVEEPVFDESPPPPPPPEDYEEEEAAVVEYSDPYAEEDPPWAPRSYLEKVVAIYDYTKDKEDELSFQEGAIIYVIKKNDDVLKKQAESEQMDLSAIICTMLSCLD</sequence>
<keyword evidence="5 11" id="KW-0728">SH3 domain</keyword>
<dbReference type="GO" id="GO:0030027">
    <property type="term" value="C:lamellipodium"/>
    <property type="evidence" value="ECO:0007669"/>
    <property type="project" value="UniProtKB-SubCell"/>
</dbReference>
<evidence type="ECO:0000256" key="6">
    <source>
        <dbReference type="ARBA" id="ARBA00022490"/>
    </source>
</evidence>
<dbReference type="Pfam" id="PF00018">
    <property type="entry name" value="SH3_1"/>
    <property type="match status" value="1"/>
</dbReference>
<feature type="compositionally biased region" description="Low complexity" evidence="12">
    <location>
        <begin position="236"/>
        <end position="261"/>
    </location>
</feature>
<evidence type="ECO:0000256" key="9">
    <source>
        <dbReference type="ARBA" id="ARBA00023212"/>
    </source>
</evidence>
<dbReference type="GeneID" id="113919886"/>
<keyword evidence="8" id="KW-0175">Coiled coil</keyword>
<dbReference type="InterPro" id="IPR012849">
    <property type="entry name" value="Abl-interactor_HHR_dom"/>
</dbReference>
<evidence type="ECO:0000256" key="2">
    <source>
        <dbReference type="ARBA" id="ARBA00004486"/>
    </source>
</evidence>